<evidence type="ECO:0000256" key="1">
    <source>
        <dbReference type="ARBA" id="ARBA00005254"/>
    </source>
</evidence>
<dbReference type="EMBL" id="BAAAQN010000051">
    <property type="protein sequence ID" value="GAA2051201.1"/>
    <property type="molecule type" value="Genomic_DNA"/>
</dbReference>
<dbReference type="Proteomes" id="UP001500751">
    <property type="component" value="Unassembled WGS sequence"/>
</dbReference>
<evidence type="ECO:0000313" key="2">
    <source>
        <dbReference type="EMBL" id="GAA2051201.1"/>
    </source>
</evidence>
<dbReference type="InterPro" id="IPR001753">
    <property type="entry name" value="Enoyl-CoA_hydra/iso"/>
</dbReference>
<dbReference type="InterPro" id="IPR014748">
    <property type="entry name" value="Enoyl-CoA_hydra_C"/>
</dbReference>
<dbReference type="PANTHER" id="PTHR43459">
    <property type="entry name" value="ENOYL-COA HYDRATASE"/>
    <property type="match status" value="1"/>
</dbReference>
<comment type="caution">
    <text evidence="2">The sequence shown here is derived from an EMBL/GenBank/DDBJ whole genome shotgun (WGS) entry which is preliminary data.</text>
</comment>
<reference evidence="3" key="1">
    <citation type="journal article" date="2019" name="Int. J. Syst. Evol. Microbiol.">
        <title>The Global Catalogue of Microorganisms (GCM) 10K type strain sequencing project: providing services to taxonomists for standard genome sequencing and annotation.</title>
        <authorList>
            <consortium name="The Broad Institute Genomics Platform"/>
            <consortium name="The Broad Institute Genome Sequencing Center for Infectious Disease"/>
            <person name="Wu L."/>
            <person name="Ma J."/>
        </authorList>
    </citation>
    <scope>NUCLEOTIDE SEQUENCE [LARGE SCALE GENOMIC DNA]</scope>
    <source>
        <strain evidence="3">JCM 16014</strain>
    </source>
</reference>
<dbReference type="CDD" id="cd06558">
    <property type="entry name" value="crotonase-like"/>
    <property type="match status" value="1"/>
</dbReference>
<comment type="similarity">
    <text evidence="1">Belongs to the enoyl-CoA hydratase/isomerase family.</text>
</comment>
<dbReference type="Gene3D" id="1.10.12.10">
    <property type="entry name" value="Lyase 2-enoyl-coa Hydratase, Chain A, domain 2"/>
    <property type="match status" value="1"/>
</dbReference>
<evidence type="ECO:0000313" key="3">
    <source>
        <dbReference type="Proteomes" id="UP001500751"/>
    </source>
</evidence>
<accession>A0ABP5GQR0</accession>
<organism evidence="2 3">
    <name type="scientific">Catenulispora yoronensis</name>
    <dbReference type="NCBI Taxonomy" id="450799"/>
    <lineage>
        <taxon>Bacteria</taxon>
        <taxon>Bacillati</taxon>
        <taxon>Actinomycetota</taxon>
        <taxon>Actinomycetes</taxon>
        <taxon>Catenulisporales</taxon>
        <taxon>Catenulisporaceae</taxon>
        <taxon>Catenulispora</taxon>
    </lineage>
</organism>
<keyword evidence="3" id="KW-1185">Reference proteome</keyword>
<proteinExistence type="inferred from homology"/>
<dbReference type="PANTHER" id="PTHR43459:SF1">
    <property type="entry name" value="EG:BACN32G11.4 PROTEIN"/>
    <property type="match status" value="1"/>
</dbReference>
<dbReference type="SUPFAM" id="SSF52096">
    <property type="entry name" value="ClpP/crotonase"/>
    <property type="match status" value="1"/>
</dbReference>
<dbReference type="Pfam" id="PF00378">
    <property type="entry name" value="ECH_1"/>
    <property type="match status" value="1"/>
</dbReference>
<dbReference type="Gene3D" id="3.90.226.10">
    <property type="entry name" value="2-enoyl-CoA Hydratase, Chain A, domain 1"/>
    <property type="match status" value="1"/>
</dbReference>
<gene>
    <name evidence="2" type="ORF">GCM10009839_67590</name>
</gene>
<name>A0ABP5GQR0_9ACTN</name>
<protein>
    <submittedName>
        <fullName evidence="2">Enoyl-CoA hydratase-related protein</fullName>
    </submittedName>
</protein>
<dbReference type="InterPro" id="IPR029045">
    <property type="entry name" value="ClpP/crotonase-like_dom_sf"/>
</dbReference>
<sequence>MGLPMSDSVAYDVTEGVGTITLNRPEAMNSLDSATKAALRDAAREAAGDDSVRVIVVRGTGRAFCVGQDLKEHAASLAAGQGLADTVREHYNPLLRALVTAPKPVLAAVNGVAAGAGAALAFAADLRIASDKAAFNLAFANIGLTADSGASWTLPRLVGPAKALELLMLPETIGIEQAAELGLVHRVVPAEELDATVGELAARMAAGPTAAYAAIKQAVGFGLAHTLDETLDLEAELQDACAATEDHRNAVRAFLAKEKPAFVGR</sequence>